<proteinExistence type="predicted"/>
<evidence type="ECO:0000256" key="1">
    <source>
        <dbReference type="SAM" id="MobiDB-lite"/>
    </source>
</evidence>
<evidence type="ECO:0000313" key="4">
    <source>
        <dbReference type="Proteomes" id="UP000186096"/>
    </source>
</evidence>
<gene>
    <name evidence="3" type="ORF">SAMN05421833_111136</name>
</gene>
<feature type="signal peptide" evidence="2">
    <location>
        <begin position="1"/>
        <end position="26"/>
    </location>
</feature>
<protein>
    <submittedName>
        <fullName evidence="3">Uncharacterized protein</fullName>
    </submittedName>
</protein>
<accession>A0A1N7C9E6</accession>
<sequence>MRKKVLSAAAAATALTALTVTPPAPAAAAAAPFVQVLQGYTATVRESDSYFWCPEDEVMIGRAHSGDENGYTTYFCGQIYINSERVVVVNPPYKDDEWEDHTYFVTPDDYALVRRDHYGDEKGFTFYYCSRLSWQGRPVRLVDRHWTEYMKESKHASRAGTNEVMTGRSHSGDENGRTAYQYARVTVG</sequence>
<name>A0A1N7C9E6_9ACTN</name>
<reference evidence="4" key="1">
    <citation type="submission" date="2017-01" db="EMBL/GenBank/DDBJ databases">
        <authorList>
            <person name="Varghese N."/>
            <person name="Submissions S."/>
        </authorList>
    </citation>
    <scope>NUCLEOTIDE SEQUENCE [LARGE SCALE GENOMIC DNA]</scope>
    <source>
        <strain evidence="4">ATCC 12950</strain>
    </source>
</reference>
<feature type="chain" id="PRO_5013043202" evidence="2">
    <location>
        <begin position="27"/>
        <end position="188"/>
    </location>
</feature>
<dbReference type="EMBL" id="FTNI01000011">
    <property type="protein sequence ID" value="SIR60220.1"/>
    <property type="molecule type" value="Genomic_DNA"/>
</dbReference>
<evidence type="ECO:0000256" key="2">
    <source>
        <dbReference type="SAM" id="SignalP"/>
    </source>
</evidence>
<dbReference type="AlphaFoldDB" id="A0A1N7C9E6"/>
<keyword evidence="4" id="KW-1185">Reference proteome</keyword>
<evidence type="ECO:0000313" key="3">
    <source>
        <dbReference type="EMBL" id="SIR60220.1"/>
    </source>
</evidence>
<keyword evidence="2" id="KW-0732">Signal</keyword>
<dbReference type="Proteomes" id="UP000186096">
    <property type="component" value="Unassembled WGS sequence"/>
</dbReference>
<dbReference type="STRING" id="58117.SAMN05421833_111136"/>
<organism evidence="3 4">
    <name type="scientific">Microbispora rosea</name>
    <dbReference type="NCBI Taxonomy" id="58117"/>
    <lineage>
        <taxon>Bacteria</taxon>
        <taxon>Bacillati</taxon>
        <taxon>Actinomycetota</taxon>
        <taxon>Actinomycetes</taxon>
        <taxon>Streptosporangiales</taxon>
        <taxon>Streptosporangiaceae</taxon>
        <taxon>Microbispora</taxon>
    </lineage>
</organism>
<feature type="region of interest" description="Disordered" evidence="1">
    <location>
        <begin position="157"/>
        <end position="176"/>
    </location>
</feature>